<dbReference type="PANTHER" id="PTHR11136">
    <property type="entry name" value="FOLYLPOLYGLUTAMATE SYNTHASE-RELATED"/>
    <property type="match status" value="1"/>
</dbReference>
<proteinExistence type="inferred from homology"/>
<accession>A0ABX3IF82</accession>
<dbReference type="InterPro" id="IPR004101">
    <property type="entry name" value="Mur_ligase_C"/>
</dbReference>
<dbReference type="SUPFAM" id="SSF53244">
    <property type="entry name" value="MurD-like peptide ligases, peptide-binding domain"/>
    <property type="match status" value="1"/>
</dbReference>
<evidence type="ECO:0000256" key="6">
    <source>
        <dbReference type="ARBA" id="ARBA00022840"/>
    </source>
</evidence>
<keyword evidence="6 10" id="KW-0067">ATP-binding</keyword>
<evidence type="ECO:0000256" key="9">
    <source>
        <dbReference type="ARBA" id="ARBA00047493"/>
    </source>
</evidence>
<dbReference type="PANTHER" id="PTHR11136:SF0">
    <property type="entry name" value="DIHYDROFOLATE SYNTHETASE-RELATED"/>
    <property type="match status" value="1"/>
</dbReference>
<evidence type="ECO:0000256" key="1">
    <source>
        <dbReference type="ARBA" id="ARBA00008276"/>
    </source>
</evidence>
<dbReference type="InterPro" id="IPR036615">
    <property type="entry name" value="Mur_ligase_C_dom_sf"/>
</dbReference>
<keyword evidence="4" id="KW-0479">Metal-binding</keyword>
<evidence type="ECO:0000256" key="8">
    <source>
        <dbReference type="ARBA" id="ARBA00030592"/>
    </source>
</evidence>
<comment type="catalytic activity">
    <reaction evidence="9">
        <text>(6S)-5,6,7,8-tetrahydrofolyl-(gamma-L-Glu)(n) + L-glutamate + ATP = (6S)-5,6,7,8-tetrahydrofolyl-(gamma-L-Glu)(n+1) + ADP + phosphate + H(+)</text>
        <dbReference type="Rhea" id="RHEA:10580"/>
        <dbReference type="Rhea" id="RHEA-COMP:14738"/>
        <dbReference type="Rhea" id="RHEA-COMP:14740"/>
        <dbReference type="ChEBI" id="CHEBI:15378"/>
        <dbReference type="ChEBI" id="CHEBI:29985"/>
        <dbReference type="ChEBI" id="CHEBI:30616"/>
        <dbReference type="ChEBI" id="CHEBI:43474"/>
        <dbReference type="ChEBI" id="CHEBI:141005"/>
        <dbReference type="ChEBI" id="CHEBI:456216"/>
        <dbReference type="EC" id="6.3.2.17"/>
    </reaction>
</comment>
<dbReference type="InterPro" id="IPR036565">
    <property type="entry name" value="Mur-like_cat_sf"/>
</dbReference>
<gene>
    <name evidence="13" type="ORF">XJ44_08395</name>
</gene>
<evidence type="ECO:0000313" key="14">
    <source>
        <dbReference type="Proteomes" id="UP000242616"/>
    </source>
</evidence>
<keyword evidence="3 10" id="KW-0436">Ligase</keyword>
<keyword evidence="5 10" id="KW-0547">Nucleotide-binding</keyword>
<dbReference type="Gene3D" id="3.40.1190.10">
    <property type="entry name" value="Mur-like, catalytic domain"/>
    <property type="match status" value="1"/>
</dbReference>
<dbReference type="PIRSF" id="PIRSF001563">
    <property type="entry name" value="Folylpolyglu_synth"/>
    <property type="match status" value="1"/>
</dbReference>
<keyword evidence="7" id="KW-0460">Magnesium</keyword>
<dbReference type="Pfam" id="PF02875">
    <property type="entry name" value="Mur_ligase_C"/>
    <property type="match status" value="1"/>
</dbReference>
<dbReference type="SUPFAM" id="SSF53623">
    <property type="entry name" value="MurD-like peptide ligases, catalytic domain"/>
    <property type="match status" value="1"/>
</dbReference>
<evidence type="ECO:0000256" key="3">
    <source>
        <dbReference type="ARBA" id="ARBA00022598"/>
    </source>
</evidence>
<evidence type="ECO:0000313" key="13">
    <source>
        <dbReference type="EMBL" id="ONN26477.1"/>
    </source>
</evidence>
<reference evidence="13 14" key="1">
    <citation type="submission" date="2015-06" db="EMBL/GenBank/DDBJ databases">
        <title>Genome sequencing of Thermotogales isolates from hydrothermal vents.</title>
        <authorList>
            <person name="Haverkamp T.H."/>
            <person name="Kublanov I.V."/>
            <person name="Nesbo C.L."/>
        </authorList>
    </citation>
    <scope>NUCLEOTIDE SEQUENCE [LARGE SCALE GENOMIC DNA]</scope>
    <source>
        <strain evidence="14">ik275mar</strain>
    </source>
</reference>
<evidence type="ECO:0000256" key="10">
    <source>
        <dbReference type="PIRNR" id="PIRNR001563"/>
    </source>
</evidence>
<feature type="domain" description="Mur ligase C-terminal" evidence="11">
    <location>
        <begin position="296"/>
        <end position="402"/>
    </location>
</feature>
<organism evidence="13 14">
    <name type="scientific">Thermosipho affectus</name>
    <dbReference type="NCBI Taxonomy" id="660294"/>
    <lineage>
        <taxon>Bacteria</taxon>
        <taxon>Thermotogati</taxon>
        <taxon>Thermotogota</taxon>
        <taxon>Thermotogae</taxon>
        <taxon>Thermotogales</taxon>
        <taxon>Fervidobacteriaceae</taxon>
        <taxon>Thermosipho</taxon>
    </lineage>
</organism>
<dbReference type="InterPro" id="IPR013221">
    <property type="entry name" value="Mur_ligase_cen"/>
</dbReference>
<evidence type="ECO:0000256" key="5">
    <source>
        <dbReference type="ARBA" id="ARBA00022741"/>
    </source>
</evidence>
<evidence type="ECO:0000256" key="7">
    <source>
        <dbReference type="ARBA" id="ARBA00022842"/>
    </source>
</evidence>
<evidence type="ECO:0000256" key="2">
    <source>
        <dbReference type="ARBA" id="ARBA00013025"/>
    </source>
</evidence>
<name>A0ABX3IF82_9BACT</name>
<evidence type="ECO:0000259" key="12">
    <source>
        <dbReference type="Pfam" id="PF08245"/>
    </source>
</evidence>
<protein>
    <recommendedName>
        <fullName evidence="2">tetrahydrofolate synthase</fullName>
        <ecNumber evidence="2">6.3.2.17</ecNumber>
    </recommendedName>
    <alternativeName>
        <fullName evidence="8">Tetrahydrofolylpolyglutamate synthase</fullName>
    </alternativeName>
</protein>
<dbReference type="InterPro" id="IPR001645">
    <property type="entry name" value="Folylpolyglutamate_synth"/>
</dbReference>
<comment type="caution">
    <text evidence="13">The sequence shown here is derived from an EMBL/GenBank/DDBJ whole genome shotgun (WGS) entry which is preliminary data.</text>
</comment>
<feature type="domain" description="Mur ligase central" evidence="12">
    <location>
        <begin position="47"/>
        <end position="272"/>
    </location>
</feature>
<comment type="similarity">
    <text evidence="1 10">Belongs to the folylpolyglutamate synthase family.</text>
</comment>
<dbReference type="NCBIfam" id="TIGR01499">
    <property type="entry name" value="folC"/>
    <property type="match status" value="1"/>
</dbReference>
<dbReference type="Pfam" id="PF08245">
    <property type="entry name" value="Mur_ligase_M"/>
    <property type="match status" value="1"/>
</dbReference>
<dbReference type="RefSeq" id="WP_077198716.1">
    <property type="nucleotide sequence ID" value="NZ_LBFC01000023.1"/>
</dbReference>
<dbReference type="Proteomes" id="UP000242616">
    <property type="component" value="Unassembled WGS sequence"/>
</dbReference>
<evidence type="ECO:0000259" key="11">
    <source>
        <dbReference type="Pfam" id="PF02875"/>
    </source>
</evidence>
<evidence type="ECO:0000256" key="4">
    <source>
        <dbReference type="ARBA" id="ARBA00022723"/>
    </source>
</evidence>
<keyword evidence="14" id="KW-1185">Reference proteome</keyword>
<dbReference type="EC" id="6.3.2.17" evidence="2"/>
<dbReference type="Gene3D" id="3.90.190.20">
    <property type="entry name" value="Mur ligase, C-terminal domain"/>
    <property type="match status" value="1"/>
</dbReference>
<dbReference type="EMBL" id="LBFC01000023">
    <property type="protein sequence ID" value="ONN26477.1"/>
    <property type="molecule type" value="Genomic_DNA"/>
</dbReference>
<sequence>MTVTYLEALKYLYFNRPFGKIKIGLYRIEELLNILNNPEKTFSSFHVTGSNGKGSTTTFLHYLSRFHGFKTGGYFSPHLSSILERYLINGEKVSKNTFLKSFEKIKNAAEVLDKKGIDYSPSFFEFATAIAFEIFKNENVEISTIEVGLGGRFDATNVIIPKVSVITTVSLEHTKILGNSIEKIAFEKAGIIKENTPVVIGSIPNTAKEVIYEIANKKGAKVYELGKDFNFEINKLSFNENSINYYGDKDIKDIKISLNGTHQPINAAIALKAFEIFNPLNENVVNDAFKRAFIPGRFELYKNILLDGSHNPQAAEKFVENLDIYFKNKSKVAVFGILDDKDKRKVIEKLSKKFDHIIVTCPPSHRAVNCEETFLLTKEYCNSVEFVKDPLKALEKLQKYRSELKVVTGSFYLVGYIRSYLENGYIDEELNLMRR</sequence>